<dbReference type="SUPFAM" id="SSF55486">
    <property type="entry name" value="Metalloproteases ('zincins'), catalytic domain"/>
    <property type="match status" value="1"/>
</dbReference>
<evidence type="ECO:0000256" key="3">
    <source>
        <dbReference type="ARBA" id="ARBA00022722"/>
    </source>
</evidence>
<evidence type="ECO:0000256" key="4">
    <source>
        <dbReference type="ARBA" id="ARBA00022723"/>
    </source>
</evidence>
<evidence type="ECO:0000256" key="2">
    <source>
        <dbReference type="ARBA" id="ARBA00010875"/>
    </source>
</evidence>
<comment type="similarity">
    <text evidence="2">Belongs to the endoribonuclease YbeY family.</text>
</comment>
<evidence type="ECO:0000256" key="7">
    <source>
        <dbReference type="ARBA" id="ARBA00022833"/>
    </source>
</evidence>
<dbReference type="NCBIfam" id="TIGR00043">
    <property type="entry name" value="rRNA maturation RNase YbeY"/>
    <property type="match status" value="1"/>
</dbReference>
<proteinExistence type="inferred from homology"/>
<comment type="caution">
    <text evidence="8">The sequence shown here is derived from an EMBL/GenBank/DDBJ whole genome shotgun (WGS) entry which is preliminary data.</text>
</comment>
<keyword evidence="6" id="KW-0378">Hydrolase</keyword>
<dbReference type="EMBL" id="PFOB01000065">
    <property type="protein sequence ID" value="PIZ62117.1"/>
    <property type="molecule type" value="Genomic_DNA"/>
</dbReference>
<evidence type="ECO:0000313" key="8">
    <source>
        <dbReference type="EMBL" id="PIZ62117.1"/>
    </source>
</evidence>
<gene>
    <name evidence="8" type="ORF">COY16_05095</name>
</gene>
<dbReference type="GO" id="GO:0004222">
    <property type="term" value="F:metalloendopeptidase activity"/>
    <property type="evidence" value="ECO:0007669"/>
    <property type="project" value="InterPro"/>
</dbReference>
<keyword evidence="5" id="KW-0255">Endonuclease</keyword>
<dbReference type="Gene3D" id="3.40.390.30">
    <property type="entry name" value="Metalloproteases ('zincins'), catalytic domain"/>
    <property type="match status" value="1"/>
</dbReference>
<dbReference type="InterPro" id="IPR023091">
    <property type="entry name" value="MetalPrtase_cat_dom_sf_prd"/>
</dbReference>
<comment type="cofactor">
    <cofactor evidence="1">
        <name>Zn(2+)</name>
        <dbReference type="ChEBI" id="CHEBI:29105"/>
    </cofactor>
</comment>
<evidence type="ECO:0000256" key="6">
    <source>
        <dbReference type="ARBA" id="ARBA00022801"/>
    </source>
</evidence>
<dbReference type="Pfam" id="PF02130">
    <property type="entry name" value="YbeY"/>
    <property type="match status" value="1"/>
</dbReference>
<evidence type="ECO:0008006" key="10">
    <source>
        <dbReference type="Google" id="ProtNLM"/>
    </source>
</evidence>
<dbReference type="GO" id="GO:0046872">
    <property type="term" value="F:metal ion binding"/>
    <property type="evidence" value="ECO:0007669"/>
    <property type="project" value="UniProtKB-KW"/>
</dbReference>
<keyword evidence="4" id="KW-0479">Metal-binding</keyword>
<sequence>MINIFSSSRYKINKRNLEKFAQSQLDKYRVAQNAALNIAFVGKRKMKEVALKYKNEDVALPVLSFSYLRDPISSTDNVIGEVVICYPQAVLLAAERDKRVEPMISQLIEHGIQNIFLK</sequence>
<keyword evidence="7" id="KW-0862">Zinc</keyword>
<protein>
    <recommendedName>
        <fullName evidence="10">rRNA maturation RNase YbeY</fullName>
    </recommendedName>
</protein>
<dbReference type="AlphaFoldDB" id="A0A2M7TWA6"/>
<name>A0A2M7TWA6_9BACT</name>
<dbReference type="Proteomes" id="UP000228503">
    <property type="component" value="Unassembled WGS sequence"/>
</dbReference>
<evidence type="ECO:0000313" key="9">
    <source>
        <dbReference type="Proteomes" id="UP000228503"/>
    </source>
</evidence>
<evidence type="ECO:0000256" key="5">
    <source>
        <dbReference type="ARBA" id="ARBA00022759"/>
    </source>
</evidence>
<keyword evidence="3" id="KW-0540">Nuclease</keyword>
<dbReference type="InterPro" id="IPR002036">
    <property type="entry name" value="YbeY"/>
</dbReference>
<organism evidence="8 9">
    <name type="scientific">Candidatus Roizmanbacteria bacterium CG_4_10_14_0_2_um_filter_39_13</name>
    <dbReference type="NCBI Taxonomy" id="1974825"/>
    <lineage>
        <taxon>Bacteria</taxon>
        <taxon>Candidatus Roizmaniibacteriota</taxon>
    </lineage>
</organism>
<accession>A0A2M7TWA6</accession>
<dbReference type="GO" id="GO:0006364">
    <property type="term" value="P:rRNA processing"/>
    <property type="evidence" value="ECO:0007669"/>
    <property type="project" value="InterPro"/>
</dbReference>
<reference evidence="9" key="1">
    <citation type="submission" date="2017-09" db="EMBL/GenBank/DDBJ databases">
        <title>Depth-based differentiation of microbial function through sediment-hosted aquifers and enrichment of novel symbionts in the deep terrestrial subsurface.</title>
        <authorList>
            <person name="Probst A.J."/>
            <person name="Ladd B."/>
            <person name="Jarett J.K."/>
            <person name="Geller-Mcgrath D.E."/>
            <person name="Sieber C.M.K."/>
            <person name="Emerson J.B."/>
            <person name="Anantharaman K."/>
            <person name="Thomas B.C."/>
            <person name="Malmstrom R."/>
            <person name="Stieglmeier M."/>
            <person name="Klingl A."/>
            <person name="Woyke T."/>
            <person name="Ryan C.M."/>
            <person name="Banfield J.F."/>
        </authorList>
    </citation>
    <scope>NUCLEOTIDE SEQUENCE [LARGE SCALE GENOMIC DNA]</scope>
</reference>
<evidence type="ECO:0000256" key="1">
    <source>
        <dbReference type="ARBA" id="ARBA00001947"/>
    </source>
</evidence>
<dbReference type="GO" id="GO:0004519">
    <property type="term" value="F:endonuclease activity"/>
    <property type="evidence" value="ECO:0007669"/>
    <property type="project" value="UniProtKB-KW"/>
</dbReference>